<accession>A0ABV7E760</accession>
<gene>
    <name evidence="2" type="ORF">ACFODU_11390</name>
</gene>
<evidence type="ECO:0000256" key="1">
    <source>
        <dbReference type="SAM" id="MobiDB-lite"/>
    </source>
</evidence>
<evidence type="ECO:0000313" key="2">
    <source>
        <dbReference type="EMBL" id="MFC3098392.1"/>
    </source>
</evidence>
<dbReference type="EMBL" id="JBHRST010000018">
    <property type="protein sequence ID" value="MFC3098392.1"/>
    <property type="molecule type" value="Genomic_DNA"/>
</dbReference>
<feature type="region of interest" description="Disordered" evidence="1">
    <location>
        <begin position="39"/>
        <end position="123"/>
    </location>
</feature>
<sequence length="123" mass="12805">MLCIALTLIFAGTSLSGVIDTIQHAPGASTEHQHVLFSDLTVERDHADDHHAPQPGDNDPADHLPGSHHHHGDSGSGMLIATPAGATLFAVTGNPHGLAPDNQTLGLRIPGPERPPKTLTMNA</sequence>
<reference evidence="3" key="1">
    <citation type="journal article" date="2019" name="Int. J. Syst. Evol. Microbiol.">
        <title>The Global Catalogue of Microorganisms (GCM) 10K type strain sequencing project: providing services to taxonomists for standard genome sequencing and annotation.</title>
        <authorList>
            <consortium name="The Broad Institute Genomics Platform"/>
            <consortium name="The Broad Institute Genome Sequencing Center for Infectious Disease"/>
            <person name="Wu L."/>
            <person name="Ma J."/>
        </authorList>
    </citation>
    <scope>NUCLEOTIDE SEQUENCE [LARGE SCALE GENOMIC DNA]</scope>
    <source>
        <strain evidence="3">KCTC 52607</strain>
    </source>
</reference>
<comment type="caution">
    <text evidence="2">The sequence shown here is derived from an EMBL/GenBank/DDBJ whole genome shotgun (WGS) entry which is preliminary data.</text>
</comment>
<name>A0ABV7E760_9SPHN</name>
<evidence type="ECO:0008006" key="4">
    <source>
        <dbReference type="Google" id="ProtNLM"/>
    </source>
</evidence>
<dbReference type="Proteomes" id="UP001595456">
    <property type="component" value="Unassembled WGS sequence"/>
</dbReference>
<evidence type="ECO:0000313" key="3">
    <source>
        <dbReference type="Proteomes" id="UP001595456"/>
    </source>
</evidence>
<organism evidence="2 3">
    <name type="scientific">Alteraurantiacibacter palmitatis</name>
    <dbReference type="NCBI Taxonomy" id="2054628"/>
    <lineage>
        <taxon>Bacteria</taxon>
        <taxon>Pseudomonadati</taxon>
        <taxon>Pseudomonadota</taxon>
        <taxon>Alphaproteobacteria</taxon>
        <taxon>Sphingomonadales</taxon>
        <taxon>Erythrobacteraceae</taxon>
        <taxon>Alteraurantiacibacter</taxon>
    </lineage>
</organism>
<proteinExistence type="predicted"/>
<feature type="compositionally biased region" description="Basic and acidic residues" evidence="1">
    <location>
        <begin position="41"/>
        <end position="52"/>
    </location>
</feature>
<protein>
    <recommendedName>
        <fullName evidence="4">Secreted protein</fullName>
    </recommendedName>
</protein>
<keyword evidence="3" id="KW-1185">Reference proteome</keyword>
<dbReference type="RefSeq" id="WP_336926963.1">
    <property type="nucleotide sequence ID" value="NZ_JBANRO010000010.1"/>
</dbReference>